<dbReference type="GO" id="GO:0031625">
    <property type="term" value="F:ubiquitin protein ligase binding"/>
    <property type="evidence" value="ECO:0007669"/>
    <property type="project" value="TreeGrafter"/>
</dbReference>
<evidence type="ECO:0000313" key="2">
    <source>
        <dbReference type="EMBL" id="ORX97924.1"/>
    </source>
</evidence>
<dbReference type="PANTHER" id="PTHR11188:SF17">
    <property type="entry name" value="FI21816P1"/>
    <property type="match status" value="1"/>
</dbReference>
<dbReference type="OrthoDB" id="2333384at2759"/>
<proteinExistence type="predicted"/>
<dbReference type="GO" id="GO:0030674">
    <property type="term" value="F:protein-macromolecule adaptor activity"/>
    <property type="evidence" value="ECO:0007669"/>
    <property type="project" value="TreeGrafter"/>
</dbReference>
<organism evidence="2 3">
    <name type="scientific">Basidiobolus meristosporus CBS 931.73</name>
    <dbReference type="NCBI Taxonomy" id="1314790"/>
    <lineage>
        <taxon>Eukaryota</taxon>
        <taxon>Fungi</taxon>
        <taxon>Fungi incertae sedis</taxon>
        <taxon>Zoopagomycota</taxon>
        <taxon>Entomophthoromycotina</taxon>
        <taxon>Basidiobolomycetes</taxon>
        <taxon>Basidiobolales</taxon>
        <taxon>Basidiobolaceae</taxon>
        <taxon>Basidiobolus</taxon>
    </lineage>
</organism>
<dbReference type="Proteomes" id="UP000193498">
    <property type="component" value="Unassembled WGS sequence"/>
</dbReference>
<reference evidence="2 3" key="1">
    <citation type="submission" date="2016-07" db="EMBL/GenBank/DDBJ databases">
        <title>Pervasive Adenine N6-methylation of Active Genes in Fungi.</title>
        <authorList>
            <consortium name="DOE Joint Genome Institute"/>
            <person name="Mondo S.J."/>
            <person name="Dannebaum R.O."/>
            <person name="Kuo R.C."/>
            <person name="Labutti K."/>
            <person name="Haridas S."/>
            <person name="Kuo A."/>
            <person name="Salamov A."/>
            <person name="Ahrendt S.R."/>
            <person name="Lipzen A."/>
            <person name="Sullivan W."/>
            <person name="Andreopoulos W.B."/>
            <person name="Clum A."/>
            <person name="Lindquist E."/>
            <person name="Daum C."/>
            <person name="Ramamoorthy G.K."/>
            <person name="Gryganskyi A."/>
            <person name="Culley D."/>
            <person name="Magnuson J.K."/>
            <person name="James T.Y."/>
            <person name="O'Malley M.A."/>
            <person name="Stajich J.E."/>
            <person name="Spatafora J.W."/>
            <person name="Visel A."/>
            <person name="Grigoriev I.V."/>
        </authorList>
    </citation>
    <scope>NUCLEOTIDE SEQUENCE [LARGE SCALE GENOMIC DNA]</scope>
    <source>
        <strain evidence="2 3">CBS 931.73</strain>
    </source>
</reference>
<dbReference type="InterPro" id="IPR050357">
    <property type="entry name" value="Arrestin_domain-protein"/>
</dbReference>
<sequence length="335" mass="38061">MFNLPHVDSTTQLATEHIQIDLNGDSLTMYGTTEESVGCVLRGTLRFNPQEHMKVKSIHLKFVGKVKINGGFDLPRHEYDVIRHKWTFLEARRDAYLLAPKDYAYDFELPLKGDLPESIDVNSGKIVYKLVATVERPAFHFDMKACRTVEIKRAPLPSSDDYLQPTMIHGVWLDKFAYQISSPETTYTVGDQFPVLYSFCSFEPTFKIRKISLVLREFISYSLKGGKPIIKCHDLSQASQVCNEHAWEGSLNLQIPKGAYCDSECSYIKVVHKVFVEIETEDGNERKTLHLLLRVGVQSDLQNELSQCPPSYEAMSPYQGIPPPPYAPFNNTICA</sequence>
<dbReference type="GO" id="GO:0005829">
    <property type="term" value="C:cytosol"/>
    <property type="evidence" value="ECO:0007669"/>
    <property type="project" value="TreeGrafter"/>
</dbReference>
<keyword evidence="3" id="KW-1185">Reference proteome</keyword>
<dbReference type="AlphaFoldDB" id="A0A1Y1YK00"/>
<dbReference type="STRING" id="1314790.A0A1Y1YK00"/>
<dbReference type="InterPro" id="IPR014756">
    <property type="entry name" value="Ig_E-set"/>
</dbReference>
<accession>A0A1Y1YK00</accession>
<dbReference type="SUPFAM" id="SSF81296">
    <property type="entry name" value="E set domains"/>
    <property type="match status" value="1"/>
</dbReference>
<comment type="caution">
    <text evidence="2">The sequence shown here is derived from an EMBL/GenBank/DDBJ whole genome shotgun (WGS) entry which is preliminary data.</text>
</comment>
<dbReference type="GO" id="GO:0070086">
    <property type="term" value="P:ubiquitin-dependent endocytosis"/>
    <property type="evidence" value="ECO:0007669"/>
    <property type="project" value="TreeGrafter"/>
</dbReference>
<dbReference type="EMBL" id="MCFE01000123">
    <property type="protein sequence ID" value="ORX97924.1"/>
    <property type="molecule type" value="Genomic_DNA"/>
</dbReference>
<dbReference type="InParanoid" id="A0A1Y1YK00"/>
<gene>
    <name evidence="2" type="ORF">K493DRAFT_313874</name>
</gene>
<dbReference type="PANTHER" id="PTHR11188">
    <property type="entry name" value="ARRESTIN DOMAIN CONTAINING PROTEIN"/>
    <property type="match status" value="1"/>
</dbReference>
<dbReference type="GO" id="GO:0005886">
    <property type="term" value="C:plasma membrane"/>
    <property type="evidence" value="ECO:0007669"/>
    <property type="project" value="TreeGrafter"/>
</dbReference>
<name>A0A1Y1YK00_9FUNG</name>
<dbReference type="Pfam" id="PF02752">
    <property type="entry name" value="Arrestin_C"/>
    <property type="match status" value="1"/>
</dbReference>
<dbReference type="InterPro" id="IPR011022">
    <property type="entry name" value="Arrestin_C-like"/>
</dbReference>
<dbReference type="Gene3D" id="2.60.40.640">
    <property type="match status" value="1"/>
</dbReference>
<dbReference type="InterPro" id="IPR014752">
    <property type="entry name" value="Arrestin-like_C"/>
</dbReference>
<evidence type="ECO:0000259" key="1">
    <source>
        <dbReference type="Pfam" id="PF02752"/>
    </source>
</evidence>
<evidence type="ECO:0000313" key="3">
    <source>
        <dbReference type="Proteomes" id="UP000193498"/>
    </source>
</evidence>
<protein>
    <recommendedName>
        <fullName evidence="1">Arrestin C-terminal-like domain-containing protein</fullName>
    </recommendedName>
</protein>
<feature type="domain" description="Arrestin C-terminal-like" evidence="1">
    <location>
        <begin position="172"/>
        <end position="283"/>
    </location>
</feature>